<proteinExistence type="predicted"/>
<keyword evidence="1" id="KW-1133">Transmembrane helix</keyword>
<keyword evidence="1" id="KW-0812">Transmembrane</keyword>
<comment type="caution">
    <text evidence="2">The sequence shown here is derived from an EMBL/GenBank/DDBJ whole genome shotgun (WGS) entry which is preliminary data.</text>
</comment>
<evidence type="ECO:0000313" key="2">
    <source>
        <dbReference type="EMBL" id="GGN84933.1"/>
    </source>
</evidence>
<feature type="transmembrane region" description="Helical" evidence="1">
    <location>
        <begin position="73"/>
        <end position="96"/>
    </location>
</feature>
<organism evidence="2 3">
    <name type="scientific">Agrococcus terreus</name>
    <dbReference type="NCBI Taxonomy" id="574649"/>
    <lineage>
        <taxon>Bacteria</taxon>
        <taxon>Bacillati</taxon>
        <taxon>Actinomycetota</taxon>
        <taxon>Actinomycetes</taxon>
        <taxon>Micrococcales</taxon>
        <taxon>Microbacteriaceae</taxon>
        <taxon>Agrococcus</taxon>
    </lineage>
</organism>
<evidence type="ECO:0000256" key="1">
    <source>
        <dbReference type="SAM" id="Phobius"/>
    </source>
</evidence>
<dbReference type="EMBL" id="BMLM01000001">
    <property type="protein sequence ID" value="GGN84933.1"/>
    <property type="molecule type" value="Genomic_DNA"/>
</dbReference>
<evidence type="ECO:0000313" key="3">
    <source>
        <dbReference type="Proteomes" id="UP000626982"/>
    </source>
</evidence>
<dbReference type="Proteomes" id="UP000626982">
    <property type="component" value="Unassembled WGS sequence"/>
</dbReference>
<accession>A0ABQ2KKR1</accession>
<keyword evidence="1" id="KW-0472">Membrane</keyword>
<feature type="transmembrane region" description="Helical" evidence="1">
    <location>
        <begin position="31"/>
        <end position="53"/>
    </location>
</feature>
<evidence type="ECO:0008006" key="4">
    <source>
        <dbReference type="Google" id="ProtNLM"/>
    </source>
</evidence>
<reference evidence="3" key="1">
    <citation type="journal article" date="2019" name="Int. J. Syst. Evol. Microbiol.">
        <title>The Global Catalogue of Microorganisms (GCM) 10K type strain sequencing project: providing services to taxonomists for standard genome sequencing and annotation.</title>
        <authorList>
            <consortium name="The Broad Institute Genomics Platform"/>
            <consortium name="The Broad Institute Genome Sequencing Center for Infectious Disease"/>
            <person name="Wu L."/>
            <person name="Ma J."/>
        </authorList>
    </citation>
    <scope>NUCLEOTIDE SEQUENCE [LARGE SCALE GENOMIC DNA]</scope>
    <source>
        <strain evidence="3">CGMCC 1.6960</strain>
    </source>
</reference>
<keyword evidence="3" id="KW-1185">Reference proteome</keyword>
<protein>
    <recommendedName>
        <fullName evidence="4">Pentapeptide repeat-containing protein</fullName>
    </recommendedName>
</protein>
<sequence length="542" mass="58379">MFNVDIGTDESANDDADFLPSDESWWKRSRWAVCFTIAAVLFIVLGGSILVVVPNQLLNNWFPDVSDDVRAASLWPAAQVVLFSLGGVIAIAGIALSGARHGEELRAADRDRARSLVQQRLYHLDRDKEASRLREMRDRREADAESVLRARLVTAVELLASDASATKRMTGLFLLAGLVSEWKARENSREAQLCVDVLCGYLRAAPRVDDEASALLERQVRVAGFEQIRTNLTDSGEGGPLWAGLHFNLTGLRIDYTVNLSRIRCEGSTKLNLERIEVLAHGRLLLPGIRVADDSVLSLNGASVLDGGEVHLQEAQLRNDARMTAVGVDVSRNGRLILSDAVLQGNSDLLLGGPTISAGGELVAKGLILRDDAELVINRAVVTSQGRLVASGARACDRASVLIGSPSVRGFVDLRGLRLQDQAHVEVGKPRVSARGRLDIDHWRAGESSTMLITAAQVEARGLLSLRGGLAEGGIVNVSVLNADSGGHVTLHRTKLLSGGRLVVRGARWDGEGRVWMNADSISDARSRFLGRVSLSGGDLAS</sequence>
<gene>
    <name evidence="2" type="ORF">GCM10010968_17250</name>
</gene>
<name>A0ABQ2KKR1_9MICO</name>